<evidence type="ECO:0000313" key="2">
    <source>
        <dbReference type="Proteomes" id="UP001558613"/>
    </source>
</evidence>
<organism evidence="1 2">
    <name type="scientific">Cirrhinus molitorella</name>
    <name type="common">mud carp</name>
    <dbReference type="NCBI Taxonomy" id="172907"/>
    <lineage>
        <taxon>Eukaryota</taxon>
        <taxon>Metazoa</taxon>
        <taxon>Chordata</taxon>
        <taxon>Craniata</taxon>
        <taxon>Vertebrata</taxon>
        <taxon>Euteleostomi</taxon>
        <taxon>Actinopterygii</taxon>
        <taxon>Neopterygii</taxon>
        <taxon>Teleostei</taxon>
        <taxon>Ostariophysi</taxon>
        <taxon>Cypriniformes</taxon>
        <taxon>Cyprinidae</taxon>
        <taxon>Labeoninae</taxon>
        <taxon>Labeonini</taxon>
        <taxon>Cirrhinus</taxon>
    </lineage>
</organism>
<evidence type="ECO:0000313" key="1">
    <source>
        <dbReference type="EMBL" id="KAL1255702.1"/>
    </source>
</evidence>
<sequence length="64" mass="7243">ASPERLVPLVDFMAAWKLLPKVSQWVLQTVEKGYRIQFGSRPPHFLGILPTLVGPQQALVMEQE</sequence>
<protein>
    <submittedName>
        <fullName evidence="1">Uncharacterized protein</fullName>
    </submittedName>
</protein>
<feature type="non-terminal residue" evidence="1">
    <location>
        <position position="64"/>
    </location>
</feature>
<feature type="non-terminal residue" evidence="1">
    <location>
        <position position="1"/>
    </location>
</feature>
<name>A0ABR3LVM6_9TELE</name>
<comment type="caution">
    <text evidence="1">The sequence shown here is derived from an EMBL/GenBank/DDBJ whole genome shotgun (WGS) entry which is preliminary data.</text>
</comment>
<proteinExistence type="predicted"/>
<dbReference type="Proteomes" id="UP001558613">
    <property type="component" value="Unassembled WGS sequence"/>
</dbReference>
<keyword evidence="2" id="KW-1185">Reference proteome</keyword>
<gene>
    <name evidence="1" type="ORF">QQF64_013763</name>
</gene>
<dbReference type="EMBL" id="JAYMGO010000019">
    <property type="protein sequence ID" value="KAL1255702.1"/>
    <property type="molecule type" value="Genomic_DNA"/>
</dbReference>
<reference evidence="1 2" key="1">
    <citation type="submission" date="2023-09" db="EMBL/GenBank/DDBJ databases">
        <authorList>
            <person name="Wang M."/>
        </authorList>
    </citation>
    <scope>NUCLEOTIDE SEQUENCE [LARGE SCALE GENOMIC DNA]</scope>
    <source>
        <strain evidence="1">GT-2023</strain>
        <tissue evidence="1">Liver</tissue>
    </source>
</reference>
<accession>A0ABR3LVM6</accession>